<dbReference type="EMBL" id="MDKC01000001">
    <property type="protein sequence ID" value="ODG94028.1"/>
    <property type="molecule type" value="Genomic_DNA"/>
</dbReference>
<evidence type="ECO:0000313" key="2">
    <source>
        <dbReference type="EMBL" id="ODG94028.1"/>
    </source>
</evidence>
<proteinExistence type="predicted"/>
<keyword evidence="1" id="KW-0812">Transmembrane</keyword>
<feature type="transmembrane region" description="Helical" evidence="1">
    <location>
        <begin position="90"/>
        <end position="107"/>
    </location>
</feature>
<feature type="transmembrane region" description="Helical" evidence="1">
    <location>
        <begin position="113"/>
        <end position="135"/>
    </location>
</feature>
<evidence type="ECO:0000313" key="3">
    <source>
        <dbReference type="Proteomes" id="UP000094580"/>
    </source>
</evidence>
<keyword evidence="1" id="KW-1133">Transmembrane helix</keyword>
<gene>
    <name evidence="2" type="ORF">BED47_02330</name>
</gene>
<name>A0ABX2ZW71_9BACI</name>
<keyword evidence="1" id="KW-0472">Membrane</keyword>
<dbReference type="RefSeq" id="WP_069032204.1">
    <property type="nucleotide sequence ID" value="NZ_MDKC01000001.1"/>
</dbReference>
<comment type="caution">
    <text evidence="2">The sequence shown here is derived from an EMBL/GenBank/DDBJ whole genome shotgun (WGS) entry which is preliminary data.</text>
</comment>
<dbReference type="Proteomes" id="UP000094580">
    <property type="component" value="Unassembled WGS sequence"/>
</dbReference>
<evidence type="ECO:0000256" key="1">
    <source>
        <dbReference type="SAM" id="Phobius"/>
    </source>
</evidence>
<keyword evidence="3" id="KW-1185">Reference proteome</keyword>
<protein>
    <submittedName>
        <fullName evidence="2">Uncharacterized protein</fullName>
    </submittedName>
</protein>
<reference evidence="2 3" key="1">
    <citation type="submission" date="2016-07" db="EMBL/GenBank/DDBJ databases">
        <authorList>
            <person name="Townsley L."/>
            <person name="Shank E.A."/>
        </authorList>
    </citation>
    <scope>NUCLEOTIDE SEQUENCE [LARGE SCALE GENOMIC DNA]</scope>
    <source>
        <strain evidence="2 3">CH01</strain>
    </source>
</reference>
<organism evidence="2 3">
    <name type="scientific">Gottfriedia luciferensis</name>
    <dbReference type="NCBI Taxonomy" id="178774"/>
    <lineage>
        <taxon>Bacteria</taxon>
        <taxon>Bacillati</taxon>
        <taxon>Bacillota</taxon>
        <taxon>Bacilli</taxon>
        <taxon>Bacillales</taxon>
        <taxon>Bacillaceae</taxon>
        <taxon>Gottfriedia</taxon>
    </lineage>
</organism>
<sequence length="158" mass="18441">MEDKIRINIFLKESDNPYASYYSEDDLHLSSDLEDFILSKLHSAKRKNIELLFGGQNNFDEHSLKTATLNSFSNLMKTDERIYARNIKKTIILFVFGIIIGILYLKLQKSHAYIGGILSIVCWVFIWSGTEVYFFDNMQIKQKINKCKNILNANIYKK</sequence>
<accession>A0ABX2ZW71</accession>